<dbReference type="Gene3D" id="1.25.40.10">
    <property type="entry name" value="Tetratricopeptide repeat domain"/>
    <property type="match status" value="3"/>
</dbReference>
<dbReference type="PANTHER" id="PTHR43628">
    <property type="entry name" value="ACTIVATOR OF C KINASE PROTEIN 1-RELATED"/>
    <property type="match status" value="1"/>
</dbReference>
<comment type="caution">
    <text evidence="1">The sequence shown here is derived from an EMBL/GenBank/DDBJ whole genome shotgun (WGS) entry which is preliminary data.</text>
</comment>
<gene>
    <name evidence="1" type="ORF">IAB28_10390</name>
</gene>
<dbReference type="Proteomes" id="UP000824250">
    <property type="component" value="Unassembled WGS sequence"/>
</dbReference>
<dbReference type="InterPro" id="IPR052945">
    <property type="entry name" value="Mitotic_Regulator"/>
</dbReference>
<dbReference type="InterPro" id="IPR006597">
    <property type="entry name" value="Sel1-like"/>
</dbReference>
<dbReference type="SMART" id="SM00671">
    <property type="entry name" value="SEL1"/>
    <property type="match status" value="4"/>
</dbReference>
<dbReference type="SUPFAM" id="SSF81901">
    <property type="entry name" value="HCP-like"/>
    <property type="match status" value="1"/>
</dbReference>
<name>A0A9D1A5B4_9FIRM</name>
<dbReference type="AlphaFoldDB" id="A0A9D1A5B4"/>
<reference evidence="1" key="1">
    <citation type="submission" date="2020-10" db="EMBL/GenBank/DDBJ databases">
        <authorList>
            <person name="Gilroy R."/>
        </authorList>
    </citation>
    <scope>NUCLEOTIDE SEQUENCE</scope>
    <source>
        <strain evidence="1">CHK180-2868</strain>
    </source>
</reference>
<accession>A0A9D1A5B4</accession>
<organism evidence="1 2">
    <name type="scientific">Candidatus Copromonas faecavium</name>
    <name type="common">nom. illeg.</name>
    <dbReference type="NCBI Taxonomy" id="2840740"/>
    <lineage>
        <taxon>Bacteria</taxon>
        <taxon>Bacillati</taxon>
        <taxon>Bacillota</taxon>
        <taxon>Clostridia</taxon>
        <taxon>Lachnospirales</taxon>
        <taxon>Lachnospiraceae</taxon>
        <taxon>Candidatus Copromonas (nom. illeg.)</taxon>
    </lineage>
</organism>
<dbReference type="EMBL" id="DVGC01000059">
    <property type="protein sequence ID" value="HIR06351.1"/>
    <property type="molecule type" value="Genomic_DNA"/>
</dbReference>
<reference evidence="1" key="2">
    <citation type="journal article" date="2021" name="PeerJ">
        <title>Extensive microbial diversity within the chicken gut microbiome revealed by metagenomics and culture.</title>
        <authorList>
            <person name="Gilroy R."/>
            <person name="Ravi A."/>
            <person name="Getino M."/>
            <person name="Pursley I."/>
            <person name="Horton D.L."/>
            <person name="Alikhan N.F."/>
            <person name="Baker D."/>
            <person name="Gharbi K."/>
            <person name="Hall N."/>
            <person name="Watson M."/>
            <person name="Adriaenssens E.M."/>
            <person name="Foster-Nyarko E."/>
            <person name="Jarju S."/>
            <person name="Secka A."/>
            <person name="Antonio M."/>
            <person name="Oren A."/>
            <person name="Chaudhuri R.R."/>
            <person name="La Ragione R."/>
            <person name="Hildebrand F."/>
            <person name="Pallen M.J."/>
        </authorList>
    </citation>
    <scope>NUCLEOTIDE SEQUENCE</scope>
    <source>
        <strain evidence="1">CHK180-2868</strain>
    </source>
</reference>
<sequence>MGRFFSDTVEIALRNIYYQMWTGQGQQAFQSLEHASEAGDGDASCLLARCYCGSQYVWRGHHFPENDRMASQLLHRSVEQGSAIGVMTALRSGELSPALQNKMSFGSLQEAFDLVLDMARAGEPFCQYIIGNAYFWWDFLRIQKKSRQDFSSQDAFQSYLRENISKCEEWFWKSFRNGMYLSGINLNYYYQNGNENLILPHPEKAADLNRIGAEYGYPNYQSDYGAELWTAERYDESFRWLKEAAGHGEVEACFYLGMAYEYGHGVEANAAKAAECYTIGLDSKGYQIGCSNRLGALYFLGSGVPQDYAKAFQLLRWAYDRVPTNNWGAYYLGACYAYGYGTQQDYTLARKFLEMVNWNSRDAFYLLGYLYARGLGGPEDIPKGVEYLQKAGDHADARKELKNYKKTFFGGKWVRR</sequence>
<dbReference type="Pfam" id="PF08238">
    <property type="entry name" value="Sel1"/>
    <property type="match status" value="4"/>
</dbReference>
<dbReference type="PANTHER" id="PTHR43628:SF1">
    <property type="entry name" value="CHITIN SYNTHASE REGULATORY FACTOR 2-RELATED"/>
    <property type="match status" value="1"/>
</dbReference>
<evidence type="ECO:0000313" key="1">
    <source>
        <dbReference type="EMBL" id="HIR06351.1"/>
    </source>
</evidence>
<protein>
    <submittedName>
        <fullName evidence="1">Sel1 repeat family protein</fullName>
    </submittedName>
</protein>
<proteinExistence type="predicted"/>
<evidence type="ECO:0000313" key="2">
    <source>
        <dbReference type="Proteomes" id="UP000824250"/>
    </source>
</evidence>
<dbReference type="InterPro" id="IPR011990">
    <property type="entry name" value="TPR-like_helical_dom_sf"/>
</dbReference>